<dbReference type="InterPro" id="IPR029058">
    <property type="entry name" value="AB_hydrolase_fold"/>
</dbReference>
<protein>
    <recommendedName>
        <fullName evidence="3">AB hydrolase-1 domain-containing protein</fullName>
    </recommendedName>
</protein>
<dbReference type="AlphaFoldDB" id="A0A1E3QNF5"/>
<dbReference type="EMBL" id="KV454433">
    <property type="protein sequence ID" value="ODQ79168.1"/>
    <property type="molecule type" value="Genomic_DNA"/>
</dbReference>
<feature type="domain" description="AB hydrolase-1" evidence="3">
    <location>
        <begin position="54"/>
        <end position="158"/>
    </location>
</feature>
<evidence type="ECO:0000313" key="4">
    <source>
        <dbReference type="EMBL" id="ODQ79168.1"/>
    </source>
</evidence>
<dbReference type="Gene3D" id="3.40.50.1820">
    <property type="entry name" value="alpha/beta hydrolase"/>
    <property type="match status" value="1"/>
</dbReference>
<dbReference type="InterPro" id="IPR000073">
    <property type="entry name" value="AB_hydrolase_1"/>
</dbReference>
<dbReference type="OrthoDB" id="8119704at2759"/>
<gene>
    <name evidence="4" type="ORF">BABINDRAFT_38070</name>
</gene>
<evidence type="ECO:0000259" key="3">
    <source>
        <dbReference type="Pfam" id="PF00561"/>
    </source>
</evidence>
<reference evidence="5" key="1">
    <citation type="submission" date="2016-05" db="EMBL/GenBank/DDBJ databases">
        <title>Comparative genomics of biotechnologically important yeasts.</title>
        <authorList>
            <consortium name="DOE Joint Genome Institute"/>
            <person name="Riley R."/>
            <person name="Haridas S."/>
            <person name="Wolfe K.H."/>
            <person name="Lopes M.R."/>
            <person name="Hittinger C.T."/>
            <person name="Goker M."/>
            <person name="Salamov A."/>
            <person name="Wisecaver J."/>
            <person name="Long T.M."/>
            <person name="Aerts A.L."/>
            <person name="Barry K."/>
            <person name="Choi C."/>
            <person name="Clum A."/>
            <person name="Coughlan A.Y."/>
            <person name="Deshpande S."/>
            <person name="Douglass A.P."/>
            <person name="Hanson S.J."/>
            <person name="Klenk H.-P."/>
            <person name="Labutti K."/>
            <person name="Lapidus A."/>
            <person name="Lindquist E."/>
            <person name="Lipzen A."/>
            <person name="Meier-Kolthoff J.P."/>
            <person name="Ohm R.A."/>
            <person name="Otillar R.P."/>
            <person name="Pangilinan J."/>
            <person name="Peng Y."/>
            <person name="Rokas A."/>
            <person name="Rosa C.A."/>
            <person name="Scheuner C."/>
            <person name="Sibirny A.A."/>
            <person name="Slot J.C."/>
            <person name="Stielow J.B."/>
            <person name="Sun H."/>
            <person name="Kurtzman C.P."/>
            <person name="Blackwell M."/>
            <person name="Grigoriev I.V."/>
            <person name="Jeffries T.W."/>
        </authorList>
    </citation>
    <scope>NUCLEOTIDE SEQUENCE [LARGE SCALE GENOMIC DNA]</scope>
    <source>
        <strain evidence="5">NRRL Y-12698</strain>
    </source>
</reference>
<sequence>MLVSVFSRSYTSVSKRGVRLIHNLPTRCPISLSYENLTPKTVTAGDISSSPNAPVIFIHGLFGSKQNFKSVGKSLSRALVAPSYAVDLRNHGLSPHARPFTYEAMARDVVSLLETELQTTKGENIKFTVVGHSMGAKVAMLVSLLSPHLVDKLVVVDNSPVGARLGLSFDQNLKAMQEVEKAKIPSSRKTWRQEAEAIIAKYEKDPNVRMFLMANLSNKPLSIDSPIDFNDGNVHFRLPVNYFGHGSDGLLNLVGDWPAEAVAGSKFTRGTLVLKAKHSTFVNDETLKDFETYFPGYSYEEFDSGHWLITEKPKQFMESVAAFVQG</sequence>
<proteinExistence type="inferred from homology"/>
<evidence type="ECO:0000313" key="5">
    <source>
        <dbReference type="Proteomes" id="UP000094336"/>
    </source>
</evidence>
<evidence type="ECO:0000256" key="2">
    <source>
        <dbReference type="ARBA" id="ARBA00022801"/>
    </source>
</evidence>
<dbReference type="Pfam" id="PF00561">
    <property type="entry name" value="Abhydrolase_1"/>
    <property type="match status" value="1"/>
</dbReference>
<dbReference type="PANTHER" id="PTHR46118:SF4">
    <property type="entry name" value="PROTEIN ABHD11"/>
    <property type="match status" value="1"/>
</dbReference>
<dbReference type="SUPFAM" id="SSF53474">
    <property type="entry name" value="alpha/beta-Hydrolases"/>
    <property type="match status" value="1"/>
</dbReference>
<dbReference type="STRING" id="984486.A0A1E3QNF5"/>
<dbReference type="GO" id="GO:0005739">
    <property type="term" value="C:mitochondrion"/>
    <property type="evidence" value="ECO:0007669"/>
    <property type="project" value="TreeGrafter"/>
</dbReference>
<dbReference type="PANTHER" id="PTHR46118">
    <property type="entry name" value="PROTEIN ABHD11"/>
    <property type="match status" value="1"/>
</dbReference>
<name>A0A1E3QNF5_9ASCO</name>
<dbReference type="Proteomes" id="UP000094336">
    <property type="component" value="Unassembled WGS sequence"/>
</dbReference>
<keyword evidence="5" id="KW-1185">Reference proteome</keyword>
<keyword evidence="2" id="KW-0378">Hydrolase</keyword>
<dbReference type="RefSeq" id="XP_018984496.1">
    <property type="nucleotide sequence ID" value="XM_019131851.1"/>
</dbReference>
<comment type="similarity">
    <text evidence="1">Belongs to the AB hydrolase superfamily.</text>
</comment>
<dbReference type="GO" id="GO:0052689">
    <property type="term" value="F:carboxylic ester hydrolase activity"/>
    <property type="evidence" value="ECO:0007669"/>
    <property type="project" value="TreeGrafter"/>
</dbReference>
<accession>A0A1E3QNF5</accession>
<dbReference type="ESTHER" id="9asco-a0a1e3qnf5">
    <property type="family name" value="ABHD11-Acetyl_transferase"/>
</dbReference>
<organism evidence="4 5">
    <name type="scientific">Babjeviella inositovora NRRL Y-12698</name>
    <dbReference type="NCBI Taxonomy" id="984486"/>
    <lineage>
        <taxon>Eukaryota</taxon>
        <taxon>Fungi</taxon>
        <taxon>Dikarya</taxon>
        <taxon>Ascomycota</taxon>
        <taxon>Saccharomycotina</taxon>
        <taxon>Pichiomycetes</taxon>
        <taxon>Serinales incertae sedis</taxon>
        <taxon>Babjeviella</taxon>
    </lineage>
</organism>
<dbReference type="GeneID" id="30149704"/>
<evidence type="ECO:0000256" key="1">
    <source>
        <dbReference type="ARBA" id="ARBA00008645"/>
    </source>
</evidence>